<name>A0A9N8H462_9STRA</name>
<keyword evidence="1" id="KW-0809">Transit peptide</keyword>
<keyword evidence="1" id="KW-0653">Protein transport</keyword>
<dbReference type="AlphaFoldDB" id="A0A9N8H462"/>
<evidence type="ECO:0000259" key="2">
    <source>
        <dbReference type="PROSITE" id="PS50969"/>
    </source>
</evidence>
<dbReference type="GO" id="GO:0015031">
    <property type="term" value="P:protein transport"/>
    <property type="evidence" value="ECO:0007669"/>
    <property type="project" value="UniProtKB-KW"/>
</dbReference>
<dbReference type="CDD" id="cd01427">
    <property type="entry name" value="HAD_like"/>
    <property type="match status" value="1"/>
</dbReference>
<dbReference type="PANTHER" id="PTHR12210">
    <property type="entry name" value="DULLARD PROTEIN PHOSPHATASE"/>
    <property type="match status" value="1"/>
</dbReference>
<dbReference type="InterPro" id="IPR023214">
    <property type="entry name" value="HAD_sf"/>
</dbReference>
<dbReference type="PROSITE" id="PS50969">
    <property type="entry name" value="FCP1"/>
    <property type="match status" value="1"/>
</dbReference>
<comment type="subunit">
    <text evidence="1">Component of the TIM23 complex.</text>
</comment>
<gene>
    <name evidence="3" type="ORF">SEMRO_77_G042070.1</name>
</gene>
<dbReference type="GO" id="GO:0005744">
    <property type="term" value="C:TIM23 mitochondrial import inner membrane translocase complex"/>
    <property type="evidence" value="ECO:0007669"/>
    <property type="project" value="UniProtKB-UniRule"/>
</dbReference>
<dbReference type="Proteomes" id="UP001153069">
    <property type="component" value="Unassembled WGS sequence"/>
</dbReference>
<comment type="function">
    <text evidence="1">Essential component of the TIM23 complex, a complex that mediates the translocation of transit peptide-containing proteins across the mitochondrial inner membrane.</text>
</comment>
<reference evidence="3" key="1">
    <citation type="submission" date="2020-06" db="EMBL/GenBank/DDBJ databases">
        <authorList>
            <consortium name="Plant Systems Biology data submission"/>
        </authorList>
    </citation>
    <scope>NUCLEOTIDE SEQUENCE</scope>
    <source>
        <strain evidence="3">D6</strain>
    </source>
</reference>
<keyword evidence="4" id="KW-1185">Reference proteome</keyword>
<dbReference type="Pfam" id="PF03031">
    <property type="entry name" value="NIF"/>
    <property type="match status" value="2"/>
</dbReference>
<evidence type="ECO:0000313" key="4">
    <source>
        <dbReference type="Proteomes" id="UP001153069"/>
    </source>
</evidence>
<protein>
    <recommendedName>
        <fullName evidence="1">Mitochondrial import inner membrane translocase subunit TIM50</fullName>
    </recommendedName>
</protein>
<comment type="similarity">
    <text evidence="1">Belongs to the TIM50 family.</text>
</comment>
<evidence type="ECO:0000313" key="3">
    <source>
        <dbReference type="EMBL" id="CAB9500171.1"/>
    </source>
</evidence>
<keyword evidence="1" id="KW-0811">Translocation</keyword>
<keyword evidence="1" id="KW-0496">Mitochondrion</keyword>
<dbReference type="EMBL" id="CAICTM010000076">
    <property type="protein sequence ID" value="CAB9500171.1"/>
    <property type="molecule type" value="Genomic_DNA"/>
</dbReference>
<proteinExistence type="inferred from homology"/>
<dbReference type="InterPro" id="IPR050365">
    <property type="entry name" value="TIM50"/>
</dbReference>
<dbReference type="SUPFAM" id="SSF56784">
    <property type="entry name" value="HAD-like"/>
    <property type="match status" value="1"/>
</dbReference>
<dbReference type="Gene3D" id="3.40.50.1000">
    <property type="entry name" value="HAD superfamily/HAD-like"/>
    <property type="match status" value="1"/>
</dbReference>
<dbReference type="SMART" id="SM00577">
    <property type="entry name" value="CPDc"/>
    <property type="match status" value="1"/>
</dbReference>
<organism evidence="3 4">
    <name type="scientific">Seminavis robusta</name>
    <dbReference type="NCBI Taxonomy" id="568900"/>
    <lineage>
        <taxon>Eukaryota</taxon>
        <taxon>Sar</taxon>
        <taxon>Stramenopiles</taxon>
        <taxon>Ochrophyta</taxon>
        <taxon>Bacillariophyta</taxon>
        <taxon>Bacillariophyceae</taxon>
        <taxon>Bacillariophycidae</taxon>
        <taxon>Naviculales</taxon>
        <taxon>Naviculaceae</taxon>
        <taxon>Seminavis</taxon>
    </lineage>
</organism>
<dbReference type="InterPro" id="IPR004274">
    <property type="entry name" value="FCP1_dom"/>
</dbReference>
<dbReference type="InterPro" id="IPR036412">
    <property type="entry name" value="HAD-like_sf"/>
</dbReference>
<evidence type="ECO:0000256" key="1">
    <source>
        <dbReference type="RuleBase" id="RU365079"/>
    </source>
</evidence>
<feature type="domain" description="FCP1 homology" evidence="2">
    <location>
        <begin position="21"/>
        <end position="237"/>
    </location>
</feature>
<comment type="subcellular location">
    <subcellularLocation>
        <location evidence="1">Mitochondrion inner membrane</location>
        <topology evidence="1">Single-pass membrane protein</topology>
    </subcellularLocation>
</comment>
<accession>A0A9N8H462</accession>
<keyword evidence="1" id="KW-0813">Transport</keyword>
<comment type="caution">
    <text evidence="3">The sequence shown here is derived from an EMBL/GenBank/DDBJ whole genome shotgun (WGS) entry which is preliminary data.</text>
</comment>
<sequence length="267" mass="31237">MENSNDNMPFCNNNDEFDSTINNHPLGIVMDIDGTLIRESRHLTGIRIRPHVVEFLVWCRQQGHRLALWTAGDKTWADRVLRKLCPLVQEGLGNGGVHDDCPHGCRLTFDFCWGGDRMRQERPLGYGEILKRKQQISRGVIPKNQCHWCEFYKDNCRACQCYIDPNQCFCRGSKDLRKVWYNQDEETLQFHRERTLLVENMPQNCRYNYGNAIYVPTYRGSAEDSVFAALQVYIAQVLEQYTDVRYVCKCHHPKGAHACLEQSWWNK</sequence>
<dbReference type="OrthoDB" id="410307at2759"/>